<evidence type="ECO:0000313" key="3">
    <source>
        <dbReference type="Proteomes" id="UP000198287"/>
    </source>
</evidence>
<name>A0A226D605_FOLCA</name>
<dbReference type="GO" id="GO:0005506">
    <property type="term" value="F:iron ion binding"/>
    <property type="evidence" value="ECO:0007669"/>
    <property type="project" value="InterPro"/>
</dbReference>
<keyword evidence="3" id="KW-1185">Reference proteome</keyword>
<reference evidence="2 3" key="1">
    <citation type="submission" date="2015-12" db="EMBL/GenBank/DDBJ databases">
        <title>The genome of Folsomia candida.</title>
        <authorList>
            <person name="Faddeeva A."/>
            <person name="Derks M.F."/>
            <person name="Anvar Y."/>
            <person name="Smit S."/>
            <person name="Van Straalen N."/>
            <person name="Roelofs D."/>
        </authorList>
    </citation>
    <scope>NUCLEOTIDE SEQUENCE [LARGE SCALE GENOMIC DNA]</scope>
    <source>
        <strain evidence="2 3">VU population</strain>
        <tissue evidence="2">Whole body</tissue>
    </source>
</reference>
<accession>A0A226D605</accession>
<dbReference type="GO" id="GO:0016491">
    <property type="term" value="F:oxidoreductase activity"/>
    <property type="evidence" value="ECO:0007669"/>
    <property type="project" value="InterPro"/>
</dbReference>
<evidence type="ECO:0000256" key="1">
    <source>
        <dbReference type="ARBA" id="ARBA00022505"/>
    </source>
</evidence>
<dbReference type="Proteomes" id="UP000198287">
    <property type="component" value="Unassembled WGS sequence"/>
</dbReference>
<evidence type="ECO:0000313" key="2">
    <source>
        <dbReference type="EMBL" id="OXA40304.1"/>
    </source>
</evidence>
<dbReference type="EMBL" id="LNIX01000034">
    <property type="protein sequence ID" value="OXA40304.1"/>
    <property type="molecule type" value="Genomic_DNA"/>
</dbReference>
<dbReference type="PANTHER" id="PTHR11908">
    <property type="entry name" value="XANTHINE DEHYDROGENASE"/>
    <property type="match status" value="1"/>
</dbReference>
<dbReference type="OrthoDB" id="8300278at2759"/>
<proteinExistence type="predicted"/>
<protein>
    <submittedName>
        <fullName evidence="2">Xanthine dehydrogenase/oxidase</fullName>
    </submittedName>
</protein>
<comment type="caution">
    <text evidence="2">The sequence shown here is derived from an EMBL/GenBank/DDBJ whole genome shotgun (WGS) entry which is preliminary data.</text>
</comment>
<dbReference type="InterPro" id="IPR037165">
    <property type="entry name" value="AldOxase/xan_DH_Mopterin-bd_sf"/>
</dbReference>
<dbReference type="InterPro" id="IPR016208">
    <property type="entry name" value="Ald_Oxase/xanthine_DH-like"/>
</dbReference>
<dbReference type="AlphaFoldDB" id="A0A226D605"/>
<dbReference type="SUPFAM" id="SSF56003">
    <property type="entry name" value="Molybdenum cofactor-binding domain"/>
    <property type="match status" value="1"/>
</dbReference>
<dbReference type="STRING" id="158441.A0A226D605"/>
<sequence>MEVRATNFIKAGDPLFGLPGETFQGENPISKMIEDLKTSADYDVRKKFVENFNKVPPLKYLVLLRLGLGLWTTEKLVYDQDTGEILQEIHQEIHQEYLGEGYKPPFVKDIPEDFRITMIKNRPKPLGVLRSKATGESPLCLSVSVIWALKNAIKSARKDAGNTDWYQISGPLTPEDIQQLAFTDKKQFDI</sequence>
<dbReference type="PANTHER" id="PTHR11908:SF132">
    <property type="entry name" value="ALDEHYDE OXIDASE 1-RELATED"/>
    <property type="match status" value="1"/>
</dbReference>
<organism evidence="2 3">
    <name type="scientific">Folsomia candida</name>
    <name type="common">Springtail</name>
    <dbReference type="NCBI Taxonomy" id="158441"/>
    <lineage>
        <taxon>Eukaryota</taxon>
        <taxon>Metazoa</taxon>
        <taxon>Ecdysozoa</taxon>
        <taxon>Arthropoda</taxon>
        <taxon>Hexapoda</taxon>
        <taxon>Collembola</taxon>
        <taxon>Entomobryomorpha</taxon>
        <taxon>Isotomoidea</taxon>
        <taxon>Isotomidae</taxon>
        <taxon>Proisotominae</taxon>
        <taxon>Folsomia</taxon>
    </lineage>
</organism>
<gene>
    <name evidence="2" type="ORF">Fcan01_24955</name>
</gene>
<keyword evidence="1" id="KW-0500">Molybdenum</keyword>
<dbReference type="Gene3D" id="3.30.365.10">
    <property type="entry name" value="Aldehyde oxidase/xanthine dehydrogenase, molybdopterin binding domain"/>
    <property type="match status" value="1"/>
</dbReference>